<keyword evidence="2" id="KW-1185">Reference proteome</keyword>
<sequence>MLRVFPLLTPFMDSFPAIRNLLL</sequence>
<reference evidence="1 2" key="1">
    <citation type="journal article" date="2009" name="J. Virol.">
        <title>A novel cardiotropic murine adenovirus representing a distinct species of mastadenoviruses.</title>
        <authorList>
            <person name="Klempa B."/>
            <person name="Kruger D.H."/>
            <person name="Auste B."/>
            <person name="Stanko M."/>
            <person name="Krawczyk A."/>
            <person name="Nickel K.F."/>
            <person name="Uberla K."/>
            <person name="Stang A."/>
        </authorList>
    </citation>
    <scope>NUCLEOTIDE SEQUENCE [LARGE SCALE GENOMIC DNA]</scope>
</reference>
<dbReference type="Proteomes" id="UP000141842">
    <property type="component" value="Segment"/>
</dbReference>
<dbReference type="RefSeq" id="YP_002822202.1">
    <property type="nucleotide sequence ID" value="NC_012584.1"/>
</dbReference>
<organism evidence="1 2">
    <name type="scientific">Murine adenovirus 3</name>
    <dbReference type="NCBI Taxonomy" id="573199"/>
    <lineage>
        <taxon>Viruses</taxon>
        <taxon>Varidnaviria</taxon>
        <taxon>Bamfordvirae</taxon>
        <taxon>Preplasmiviricota</taxon>
        <taxon>Polisuviricotina</taxon>
        <taxon>Pharingeaviricetes</taxon>
        <taxon>Rowavirales</taxon>
        <taxon>Adenoviridae</taxon>
        <taxon>Mastadenovirus</taxon>
        <taxon>Mastadenovirus cordis</taxon>
        <taxon>Murine mastadenovirus C</taxon>
    </lineage>
</organism>
<proteinExistence type="predicted"/>
<dbReference type="EMBL" id="EU835513">
    <property type="protein sequence ID" value="ACJ14503.1"/>
    <property type="molecule type" value="Genomic_DNA"/>
</dbReference>
<evidence type="ECO:0000313" key="1">
    <source>
        <dbReference type="EMBL" id="ACJ14503.1"/>
    </source>
</evidence>
<dbReference type="KEGG" id="vg:7778905"/>
<name>C3SAT3_9ADEN</name>
<protein>
    <submittedName>
        <fullName evidence="1">E1B 19k</fullName>
    </submittedName>
</protein>
<dbReference type="GeneID" id="7778905"/>
<evidence type="ECO:0000313" key="2">
    <source>
        <dbReference type="Proteomes" id="UP000141842"/>
    </source>
</evidence>
<accession>C3SAT3</accession>